<dbReference type="InterPro" id="IPR010445">
    <property type="entry name" value="LapA_dom"/>
</dbReference>
<evidence type="ECO:0000256" key="4">
    <source>
        <dbReference type="ARBA" id="ARBA00023136"/>
    </source>
</evidence>
<dbReference type="OrthoDB" id="282481at2"/>
<organism evidence="8 9">
    <name type="scientific">Rhodopirellula bahusiensis</name>
    <dbReference type="NCBI Taxonomy" id="2014065"/>
    <lineage>
        <taxon>Bacteria</taxon>
        <taxon>Pseudomonadati</taxon>
        <taxon>Planctomycetota</taxon>
        <taxon>Planctomycetia</taxon>
        <taxon>Pirellulales</taxon>
        <taxon>Pirellulaceae</taxon>
        <taxon>Rhodopirellula</taxon>
    </lineage>
</organism>
<dbReference type="GeneID" id="90610297"/>
<dbReference type="RefSeq" id="WP_099262411.1">
    <property type="nucleotide sequence ID" value="NZ_NIZW01000016.1"/>
</dbReference>
<feature type="domain" description="Lipopolysaccharide assembly protein A" evidence="7">
    <location>
        <begin position="23"/>
        <end position="82"/>
    </location>
</feature>
<keyword evidence="2 6" id="KW-0812">Transmembrane</keyword>
<feature type="compositionally biased region" description="Basic and acidic residues" evidence="5">
    <location>
        <begin position="75"/>
        <end position="93"/>
    </location>
</feature>
<dbReference type="PANTHER" id="PTHR41335:SF1">
    <property type="entry name" value="MEMBRANE PROTEIN"/>
    <property type="match status" value="1"/>
</dbReference>
<evidence type="ECO:0000256" key="6">
    <source>
        <dbReference type="SAM" id="Phobius"/>
    </source>
</evidence>
<evidence type="ECO:0000256" key="5">
    <source>
        <dbReference type="SAM" id="MobiDB-lite"/>
    </source>
</evidence>
<gene>
    <name evidence="8" type="ORF">CEE69_20035</name>
</gene>
<keyword evidence="1" id="KW-1003">Cell membrane</keyword>
<comment type="caution">
    <text evidence="8">The sequence shown here is derived from an EMBL/GenBank/DDBJ whole genome shotgun (WGS) entry which is preliminary data.</text>
</comment>
<feature type="transmembrane region" description="Helical" evidence="6">
    <location>
        <begin position="39"/>
        <end position="62"/>
    </location>
</feature>
<dbReference type="PANTHER" id="PTHR41335">
    <property type="entry name" value="MEMBRANE PROTEIN-RELATED"/>
    <property type="match status" value="1"/>
</dbReference>
<sequence>MLQKIRWFLSLAAVLVVVIVAFQNQDAVPLTILFFSGEYPLTLLLLGFSGVSFVLGCLMTAWRIRSRHKAQATRESEAKKALASESKKPEASVKEASSTKKKGIAGNESAEASIGLDQEAT</sequence>
<evidence type="ECO:0000259" key="7">
    <source>
        <dbReference type="Pfam" id="PF06305"/>
    </source>
</evidence>
<evidence type="ECO:0000313" key="9">
    <source>
        <dbReference type="Proteomes" id="UP000225740"/>
    </source>
</evidence>
<dbReference type="EMBL" id="NIZW01000016">
    <property type="protein sequence ID" value="PHQ33576.1"/>
    <property type="molecule type" value="Genomic_DNA"/>
</dbReference>
<keyword evidence="9" id="KW-1185">Reference proteome</keyword>
<proteinExistence type="predicted"/>
<evidence type="ECO:0000256" key="2">
    <source>
        <dbReference type="ARBA" id="ARBA00022692"/>
    </source>
</evidence>
<reference evidence="8 9" key="1">
    <citation type="submission" date="2017-06" db="EMBL/GenBank/DDBJ databases">
        <title>Description of Rhodopirellula bahusiensis sp. nov.</title>
        <authorList>
            <person name="Kizina J."/>
            <person name="Harder J."/>
        </authorList>
    </citation>
    <scope>NUCLEOTIDE SEQUENCE [LARGE SCALE GENOMIC DNA]</scope>
    <source>
        <strain evidence="8 9">SWK21</strain>
    </source>
</reference>
<evidence type="ECO:0000256" key="1">
    <source>
        <dbReference type="ARBA" id="ARBA00022475"/>
    </source>
</evidence>
<protein>
    <recommendedName>
        <fullName evidence="7">Lipopolysaccharide assembly protein A domain-containing protein</fullName>
    </recommendedName>
</protein>
<accession>A0A2G1W3H2</accession>
<evidence type="ECO:0000313" key="8">
    <source>
        <dbReference type="EMBL" id="PHQ33576.1"/>
    </source>
</evidence>
<keyword evidence="3 6" id="KW-1133">Transmembrane helix</keyword>
<dbReference type="GO" id="GO:0005886">
    <property type="term" value="C:plasma membrane"/>
    <property type="evidence" value="ECO:0007669"/>
    <property type="project" value="InterPro"/>
</dbReference>
<dbReference type="Proteomes" id="UP000225740">
    <property type="component" value="Unassembled WGS sequence"/>
</dbReference>
<name>A0A2G1W3H2_9BACT</name>
<feature type="region of interest" description="Disordered" evidence="5">
    <location>
        <begin position="75"/>
        <end position="121"/>
    </location>
</feature>
<dbReference type="Pfam" id="PF06305">
    <property type="entry name" value="LapA_dom"/>
    <property type="match status" value="1"/>
</dbReference>
<keyword evidence="4 6" id="KW-0472">Membrane</keyword>
<evidence type="ECO:0000256" key="3">
    <source>
        <dbReference type="ARBA" id="ARBA00022989"/>
    </source>
</evidence>
<dbReference type="AlphaFoldDB" id="A0A2G1W3H2"/>